<dbReference type="InterPro" id="IPR046783">
    <property type="entry name" value="HTH_63"/>
</dbReference>
<accession>A0ABD5XSY4</accession>
<dbReference type="Proteomes" id="UP001596432">
    <property type="component" value="Unassembled WGS sequence"/>
</dbReference>
<comment type="caution">
    <text evidence="2">The sequence shown here is derived from an EMBL/GenBank/DDBJ whole genome shotgun (WGS) entry which is preliminary data.</text>
</comment>
<evidence type="ECO:0000313" key="2">
    <source>
        <dbReference type="EMBL" id="MFC7138285.1"/>
    </source>
</evidence>
<dbReference type="GeneID" id="78818522"/>
<dbReference type="AlphaFoldDB" id="A0ABD5XSY4"/>
<sequence>MTPTEREGDLRAELSVRETLPEPAARQRARLRARLRDLETAGRIDGFDVSDSPKRIRRENPTSVDARDRYLAFTQWARDRGVSLRPSFQTRECYAMDTGEKGEWIVFPAISLAVYDDGDLAAVYPHADGEEYHSVADGLSTLAGTNGDESVEDSGPAPVTTAD</sequence>
<name>A0ABD5XSY4_9EURY</name>
<feature type="region of interest" description="Disordered" evidence="1">
    <location>
        <begin position="139"/>
        <end position="163"/>
    </location>
</feature>
<gene>
    <name evidence="2" type="ORF">ACFQMA_00360</name>
</gene>
<keyword evidence="3" id="KW-1185">Reference proteome</keyword>
<reference evidence="2 3" key="1">
    <citation type="journal article" date="2019" name="Int. J. Syst. Evol. Microbiol.">
        <title>The Global Catalogue of Microorganisms (GCM) 10K type strain sequencing project: providing services to taxonomists for standard genome sequencing and annotation.</title>
        <authorList>
            <consortium name="The Broad Institute Genomics Platform"/>
            <consortium name="The Broad Institute Genome Sequencing Center for Infectious Disease"/>
            <person name="Wu L."/>
            <person name="Ma J."/>
        </authorList>
    </citation>
    <scope>NUCLEOTIDE SEQUENCE [LARGE SCALE GENOMIC DNA]</scope>
    <source>
        <strain evidence="2 3">XZYJT29</strain>
    </source>
</reference>
<organism evidence="2 3">
    <name type="scientific">Halosimplex aquaticum</name>
    <dbReference type="NCBI Taxonomy" id="3026162"/>
    <lineage>
        <taxon>Archaea</taxon>
        <taxon>Methanobacteriati</taxon>
        <taxon>Methanobacteriota</taxon>
        <taxon>Stenosarchaea group</taxon>
        <taxon>Halobacteria</taxon>
        <taxon>Halobacteriales</taxon>
        <taxon>Haloarculaceae</taxon>
        <taxon>Halosimplex</taxon>
    </lineage>
</organism>
<protein>
    <submittedName>
        <fullName evidence="2">HTH domain-containing protein</fullName>
    </submittedName>
</protein>
<dbReference type="RefSeq" id="WP_274323918.1">
    <property type="nucleotide sequence ID" value="NZ_CP118158.1"/>
</dbReference>
<evidence type="ECO:0000256" key="1">
    <source>
        <dbReference type="SAM" id="MobiDB-lite"/>
    </source>
</evidence>
<feature type="compositionally biased region" description="Basic and acidic residues" evidence="1">
    <location>
        <begin position="1"/>
        <end position="20"/>
    </location>
</feature>
<dbReference type="Pfam" id="PF20575">
    <property type="entry name" value="HTH_63"/>
    <property type="match status" value="1"/>
</dbReference>
<dbReference type="EMBL" id="JBHTAS010000001">
    <property type="protein sequence ID" value="MFC7138285.1"/>
    <property type="molecule type" value="Genomic_DNA"/>
</dbReference>
<evidence type="ECO:0000313" key="3">
    <source>
        <dbReference type="Proteomes" id="UP001596432"/>
    </source>
</evidence>
<feature type="region of interest" description="Disordered" evidence="1">
    <location>
        <begin position="1"/>
        <end position="26"/>
    </location>
</feature>
<proteinExistence type="predicted"/>